<dbReference type="Gramene" id="evm.model.01.1766">
    <property type="protein sequence ID" value="cds.evm.model.01.1766"/>
    <property type="gene ID" value="evm.TU.01.1766"/>
</dbReference>
<reference evidence="1" key="2">
    <citation type="submission" date="2021-03" db="UniProtKB">
        <authorList>
            <consortium name="EnsemblPlants"/>
        </authorList>
    </citation>
    <scope>IDENTIFICATION</scope>
</reference>
<dbReference type="AlphaFoldDB" id="A0A803NIF2"/>
<reference evidence="1" key="1">
    <citation type="submission" date="2018-11" db="EMBL/GenBank/DDBJ databases">
        <authorList>
            <person name="Grassa J C."/>
        </authorList>
    </citation>
    <scope>NUCLEOTIDE SEQUENCE [LARGE SCALE GENOMIC DNA]</scope>
</reference>
<proteinExistence type="predicted"/>
<evidence type="ECO:0000313" key="2">
    <source>
        <dbReference type="Proteomes" id="UP000596661"/>
    </source>
</evidence>
<keyword evidence="2" id="KW-1185">Reference proteome</keyword>
<dbReference type="EnsemblPlants" id="evm.model.01.1766">
    <property type="protein sequence ID" value="cds.evm.model.01.1766"/>
    <property type="gene ID" value="evm.TU.01.1766"/>
</dbReference>
<dbReference type="Proteomes" id="UP000596661">
    <property type="component" value="Chromosome 1"/>
</dbReference>
<name>A0A803NIF2_CANSA</name>
<dbReference type="EMBL" id="UZAU01000047">
    <property type="status" value="NOT_ANNOTATED_CDS"/>
    <property type="molecule type" value="Genomic_DNA"/>
</dbReference>
<evidence type="ECO:0000313" key="1">
    <source>
        <dbReference type="EnsemblPlants" id="cds.evm.model.01.1766"/>
    </source>
</evidence>
<organism evidence="1 2">
    <name type="scientific">Cannabis sativa</name>
    <name type="common">Hemp</name>
    <name type="synonym">Marijuana</name>
    <dbReference type="NCBI Taxonomy" id="3483"/>
    <lineage>
        <taxon>Eukaryota</taxon>
        <taxon>Viridiplantae</taxon>
        <taxon>Streptophyta</taxon>
        <taxon>Embryophyta</taxon>
        <taxon>Tracheophyta</taxon>
        <taxon>Spermatophyta</taxon>
        <taxon>Magnoliopsida</taxon>
        <taxon>eudicotyledons</taxon>
        <taxon>Gunneridae</taxon>
        <taxon>Pentapetalae</taxon>
        <taxon>rosids</taxon>
        <taxon>fabids</taxon>
        <taxon>Rosales</taxon>
        <taxon>Cannabaceae</taxon>
        <taxon>Cannabis</taxon>
    </lineage>
</organism>
<accession>A0A803NIF2</accession>
<sequence>MIQYFLNHRSARFPNIEPLDLKLFHFLTDKSFDTQVGYDCVIDWVQHSWEIFHNNLSFPTHITNHVPQSAKTEELAKKVVHYKVLTEAKLKVDGLVTTQLLCKHRLIANF</sequence>
<protein>
    <submittedName>
        <fullName evidence="1">Uncharacterized protein</fullName>
    </submittedName>
</protein>